<dbReference type="InterPro" id="IPR000524">
    <property type="entry name" value="Tscrpt_reg_HTH_GntR"/>
</dbReference>
<evidence type="ECO:0000256" key="3">
    <source>
        <dbReference type="ARBA" id="ARBA00023163"/>
    </source>
</evidence>
<dbReference type="SUPFAM" id="SSF46785">
    <property type="entry name" value="Winged helix' DNA-binding domain"/>
    <property type="match status" value="1"/>
</dbReference>
<dbReference type="EMBL" id="BAABHQ010000014">
    <property type="protein sequence ID" value="GAA4887011.1"/>
    <property type="molecule type" value="Genomic_DNA"/>
</dbReference>
<dbReference type="InterPro" id="IPR036388">
    <property type="entry name" value="WH-like_DNA-bd_sf"/>
</dbReference>
<dbReference type="InterPro" id="IPR000485">
    <property type="entry name" value="AsnC-type_HTH_dom"/>
</dbReference>
<dbReference type="Gene3D" id="1.10.10.10">
    <property type="entry name" value="Winged helix-like DNA-binding domain superfamily/Winged helix DNA-binding domain"/>
    <property type="match status" value="1"/>
</dbReference>
<accession>A0ABP9ETR7</accession>
<dbReference type="InterPro" id="IPR008920">
    <property type="entry name" value="TF_FadR/GntR_C"/>
</dbReference>
<dbReference type="Proteomes" id="UP001500457">
    <property type="component" value="Unassembled WGS sequence"/>
</dbReference>
<evidence type="ECO:0000313" key="6">
    <source>
        <dbReference type="Proteomes" id="UP001500457"/>
    </source>
</evidence>
<dbReference type="PROSITE" id="PS50949">
    <property type="entry name" value="HTH_GNTR"/>
    <property type="match status" value="1"/>
</dbReference>
<keyword evidence="6" id="KW-1185">Reference proteome</keyword>
<dbReference type="PANTHER" id="PTHR43537:SF49">
    <property type="entry name" value="TRANSCRIPTIONAL REGULATORY PROTEIN"/>
    <property type="match status" value="1"/>
</dbReference>
<keyword evidence="3" id="KW-0804">Transcription</keyword>
<gene>
    <name evidence="5" type="ORF">GCM10023203_44780</name>
</gene>
<comment type="caution">
    <text evidence="5">The sequence shown here is derived from an EMBL/GenBank/DDBJ whole genome shotgun (WGS) entry which is preliminary data.</text>
</comment>
<feature type="domain" description="HTH gntR-type" evidence="4">
    <location>
        <begin position="2"/>
        <end position="69"/>
    </location>
</feature>
<dbReference type="Pfam" id="PF07729">
    <property type="entry name" value="FCD"/>
    <property type="match status" value="1"/>
</dbReference>
<protein>
    <submittedName>
        <fullName evidence="5">GntR family transcriptional regulator</fullName>
    </submittedName>
</protein>
<dbReference type="InterPro" id="IPR036390">
    <property type="entry name" value="WH_DNA-bd_sf"/>
</dbReference>
<proteinExistence type="predicted"/>
<dbReference type="InterPro" id="IPR011711">
    <property type="entry name" value="GntR_C"/>
</dbReference>
<evidence type="ECO:0000256" key="2">
    <source>
        <dbReference type="ARBA" id="ARBA00023125"/>
    </source>
</evidence>
<dbReference type="RefSeq" id="WP_274233488.1">
    <property type="nucleotide sequence ID" value="NZ_BAABHQ010000014.1"/>
</dbReference>
<dbReference type="SUPFAM" id="SSF48008">
    <property type="entry name" value="GntR ligand-binding domain-like"/>
    <property type="match status" value="1"/>
</dbReference>
<dbReference type="Gene3D" id="1.20.120.530">
    <property type="entry name" value="GntR ligand-binding domain-like"/>
    <property type="match status" value="1"/>
</dbReference>
<dbReference type="CDD" id="cd07377">
    <property type="entry name" value="WHTH_GntR"/>
    <property type="match status" value="1"/>
</dbReference>
<dbReference type="PRINTS" id="PR00035">
    <property type="entry name" value="HTHGNTR"/>
</dbReference>
<evidence type="ECO:0000313" key="5">
    <source>
        <dbReference type="EMBL" id="GAA4887011.1"/>
    </source>
</evidence>
<organism evidence="5 6">
    <name type="scientific">Actinomycetospora straminea</name>
    <dbReference type="NCBI Taxonomy" id="663607"/>
    <lineage>
        <taxon>Bacteria</taxon>
        <taxon>Bacillati</taxon>
        <taxon>Actinomycetota</taxon>
        <taxon>Actinomycetes</taxon>
        <taxon>Pseudonocardiales</taxon>
        <taxon>Pseudonocardiaceae</taxon>
        <taxon>Actinomycetospora</taxon>
    </lineage>
</organism>
<dbReference type="SMART" id="SM00345">
    <property type="entry name" value="HTH_GNTR"/>
    <property type="match status" value="1"/>
</dbReference>
<dbReference type="SMART" id="SM00895">
    <property type="entry name" value="FCD"/>
    <property type="match status" value="1"/>
</dbReference>
<keyword evidence="2" id="KW-0238">DNA-binding</keyword>
<reference evidence="6" key="1">
    <citation type="journal article" date="2019" name="Int. J. Syst. Evol. Microbiol.">
        <title>The Global Catalogue of Microorganisms (GCM) 10K type strain sequencing project: providing services to taxonomists for standard genome sequencing and annotation.</title>
        <authorList>
            <consortium name="The Broad Institute Genomics Platform"/>
            <consortium name="The Broad Institute Genome Sequencing Center for Infectious Disease"/>
            <person name="Wu L."/>
            <person name="Ma J."/>
        </authorList>
    </citation>
    <scope>NUCLEOTIDE SEQUENCE [LARGE SCALE GENOMIC DNA]</scope>
    <source>
        <strain evidence="6">JCM 17983</strain>
    </source>
</reference>
<evidence type="ECO:0000256" key="1">
    <source>
        <dbReference type="ARBA" id="ARBA00023015"/>
    </source>
</evidence>
<name>A0ABP9ETR7_9PSEU</name>
<dbReference type="PANTHER" id="PTHR43537">
    <property type="entry name" value="TRANSCRIPTIONAL REGULATOR, GNTR FAMILY"/>
    <property type="match status" value="1"/>
</dbReference>
<sequence>MSQSATRVHAELRGEILGGRCAPGARLREEEVAERFGVSRTPVREALRRLEADGLVVVTPRRGAEVVRWRDDDIAELVELRALLEGHAARRAAIGGDLDLVALGDLCTRMEAHAADVDGRAADEITRLNMELHRAVHRAAGRLLPDLLVRLIDVPVVRRTFHTYTEAELRRSFGQHRELVEALAAGDGDWAAAVMQAHIRAAGATLRSTRDPGGR</sequence>
<dbReference type="PRINTS" id="PR00033">
    <property type="entry name" value="HTHASNC"/>
</dbReference>
<dbReference type="Pfam" id="PF00392">
    <property type="entry name" value="GntR"/>
    <property type="match status" value="1"/>
</dbReference>
<keyword evidence="1" id="KW-0805">Transcription regulation</keyword>
<evidence type="ECO:0000259" key="4">
    <source>
        <dbReference type="PROSITE" id="PS50949"/>
    </source>
</evidence>